<dbReference type="AlphaFoldDB" id="A0AAI9T7G7"/>
<evidence type="ECO:0000313" key="2">
    <source>
        <dbReference type="Proteomes" id="UP001227192"/>
    </source>
</evidence>
<evidence type="ECO:0000313" key="1">
    <source>
        <dbReference type="EMBL" id="KAJ9481763.1"/>
    </source>
</evidence>
<comment type="caution">
    <text evidence="1">The sequence shown here is derived from an EMBL/GenBank/DDBJ whole genome shotgun (WGS) entry which is preliminary data.</text>
</comment>
<reference evidence="1" key="2">
    <citation type="journal article" date="2016" name="Fungal Biol.">
        <title>Ochratoxin A production by Penicillium thymicola.</title>
        <authorList>
            <person name="Nguyen H.D.T."/>
            <person name="McMullin D.R."/>
            <person name="Ponomareva E."/>
            <person name="Riley R."/>
            <person name="Pomraning K.R."/>
            <person name="Baker S.E."/>
            <person name="Seifert K.A."/>
        </authorList>
    </citation>
    <scope>NUCLEOTIDE SEQUENCE</scope>
    <source>
        <strain evidence="1">DAOM 180753</strain>
    </source>
</reference>
<reference evidence="1" key="1">
    <citation type="submission" date="2015-06" db="EMBL/GenBank/DDBJ databases">
        <authorList>
            <person name="Nguyen H."/>
        </authorList>
    </citation>
    <scope>NUCLEOTIDE SEQUENCE</scope>
    <source>
        <strain evidence="1">DAOM 180753</strain>
    </source>
</reference>
<name>A0AAI9T7G7_PENTH</name>
<sequence length="112" mass="12058">MALFAPSNTTSTPGSFDYFPLQPLLAVYTTPLSPSIPVVLGFPFHYPLVTTLLNLVAPPPLLSSVPGSVTPAGFSLVFHLDWLDIRPQKAALFPSSDRDDQRIALGCSHLPL</sequence>
<proteinExistence type="predicted"/>
<gene>
    <name evidence="1" type="ORF">VN97_g11698</name>
</gene>
<dbReference type="EMBL" id="LACB01000688">
    <property type="protein sequence ID" value="KAJ9481763.1"/>
    <property type="molecule type" value="Genomic_DNA"/>
</dbReference>
<organism evidence="1 2">
    <name type="scientific">Penicillium thymicola</name>
    <dbReference type="NCBI Taxonomy" id="293382"/>
    <lineage>
        <taxon>Eukaryota</taxon>
        <taxon>Fungi</taxon>
        <taxon>Dikarya</taxon>
        <taxon>Ascomycota</taxon>
        <taxon>Pezizomycotina</taxon>
        <taxon>Eurotiomycetes</taxon>
        <taxon>Eurotiomycetidae</taxon>
        <taxon>Eurotiales</taxon>
        <taxon>Aspergillaceae</taxon>
        <taxon>Penicillium</taxon>
    </lineage>
</organism>
<dbReference type="Proteomes" id="UP001227192">
    <property type="component" value="Unassembled WGS sequence"/>
</dbReference>
<keyword evidence="2" id="KW-1185">Reference proteome</keyword>
<accession>A0AAI9T7G7</accession>
<protein>
    <submittedName>
        <fullName evidence="1">Uncharacterized protein</fullName>
    </submittedName>
</protein>